<dbReference type="EMBL" id="FTNT01000016">
    <property type="protein sequence ID" value="SIS23003.1"/>
    <property type="molecule type" value="Genomic_DNA"/>
</dbReference>
<reference evidence="1 2" key="1">
    <citation type="submission" date="2017-01" db="EMBL/GenBank/DDBJ databases">
        <authorList>
            <person name="Mah S.A."/>
            <person name="Swanson W.J."/>
            <person name="Moy G.W."/>
            <person name="Vacquier V.D."/>
        </authorList>
    </citation>
    <scope>NUCLEOTIDE SEQUENCE [LARGE SCALE GENOMIC DNA]</scope>
    <source>
        <strain evidence="1 2">CPCC 203464</strain>
    </source>
</reference>
<keyword evidence="2" id="KW-1185">Reference proteome</keyword>
<protein>
    <recommendedName>
        <fullName evidence="3">PIN domain-containing protein</fullName>
    </recommendedName>
</protein>
<organism evidence="1 2">
    <name type="scientific">Williamsia sterculiae</name>
    <dbReference type="NCBI Taxonomy" id="1344003"/>
    <lineage>
        <taxon>Bacteria</taxon>
        <taxon>Bacillati</taxon>
        <taxon>Actinomycetota</taxon>
        <taxon>Actinomycetes</taxon>
        <taxon>Mycobacteriales</taxon>
        <taxon>Nocardiaceae</taxon>
        <taxon>Williamsia</taxon>
    </lineage>
</organism>
<evidence type="ECO:0000313" key="1">
    <source>
        <dbReference type="EMBL" id="SIS23003.1"/>
    </source>
</evidence>
<name>A0A1N7HE14_9NOCA</name>
<dbReference type="STRING" id="1344003.SAMN05445060_4030"/>
<evidence type="ECO:0008006" key="3">
    <source>
        <dbReference type="Google" id="ProtNLM"/>
    </source>
</evidence>
<dbReference type="RefSeq" id="WP_076482825.1">
    <property type="nucleotide sequence ID" value="NZ_FTNT01000016.1"/>
</dbReference>
<evidence type="ECO:0000313" key="2">
    <source>
        <dbReference type="Proteomes" id="UP000186218"/>
    </source>
</evidence>
<dbReference type="InterPro" id="IPR029060">
    <property type="entry name" value="PIN-like_dom_sf"/>
</dbReference>
<dbReference type="SUPFAM" id="SSF88723">
    <property type="entry name" value="PIN domain-like"/>
    <property type="match status" value="1"/>
</dbReference>
<dbReference type="Proteomes" id="UP000186218">
    <property type="component" value="Unassembled WGS sequence"/>
</dbReference>
<dbReference type="OrthoDB" id="338425at2"/>
<dbReference type="Gene3D" id="3.40.50.1010">
    <property type="entry name" value="5'-nuclease"/>
    <property type="match status" value="1"/>
</dbReference>
<dbReference type="Pfam" id="PF14367">
    <property type="entry name" value="DUF4411"/>
    <property type="match status" value="1"/>
</dbReference>
<dbReference type="AlphaFoldDB" id="A0A1N7HE14"/>
<sequence>MYLVDANVLIEAKNRYYAFDIAPGFWEWLESAHAAGEVCSIEAVKIELVGRADELSAWSQRNGSFFQSIDQATTAHFPALTTWAASRPFTPAALAEFAGNQADYQLVAHARGHSHILVTHERSDPNSRRRVKIPDACTAIGATCMDPFEMMRRTGAKLELRT</sequence>
<dbReference type="InterPro" id="IPR016541">
    <property type="entry name" value="UCP008505"/>
</dbReference>
<accession>A0A1N7HE14</accession>
<gene>
    <name evidence="1" type="ORF">SAMN05445060_4030</name>
</gene>
<proteinExistence type="predicted"/>